<feature type="compositionally biased region" description="Basic and acidic residues" evidence="9">
    <location>
        <begin position="501"/>
        <end position="529"/>
    </location>
</feature>
<evidence type="ECO:0000256" key="7">
    <source>
        <dbReference type="ARBA" id="ARBA00023242"/>
    </source>
</evidence>
<reference evidence="10" key="2">
    <citation type="submission" date="2022-06" db="UniProtKB">
        <authorList>
            <consortium name="EnsemblMetazoa"/>
        </authorList>
    </citation>
    <scope>IDENTIFICATION</scope>
    <source>
        <strain evidence="10">PS312</strain>
    </source>
</reference>
<evidence type="ECO:0000256" key="8">
    <source>
        <dbReference type="RuleBase" id="RU361213"/>
    </source>
</evidence>
<dbReference type="SMART" id="SM00249">
    <property type="entry name" value="PHD"/>
    <property type="match status" value="1"/>
</dbReference>
<evidence type="ECO:0000256" key="1">
    <source>
        <dbReference type="ARBA" id="ARBA00004123"/>
    </source>
</evidence>
<dbReference type="InterPro" id="IPR001965">
    <property type="entry name" value="Znf_PHD"/>
</dbReference>
<evidence type="ECO:0000313" key="10">
    <source>
        <dbReference type="EnsemblMetazoa" id="PPA21376.1"/>
    </source>
</evidence>
<evidence type="ECO:0000256" key="2">
    <source>
        <dbReference type="ARBA" id="ARBA00010210"/>
    </source>
</evidence>
<dbReference type="Pfam" id="PF12998">
    <property type="entry name" value="ING"/>
    <property type="match status" value="1"/>
</dbReference>
<feature type="compositionally biased region" description="Pro residues" evidence="9">
    <location>
        <begin position="146"/>
        <end position="155"/>
    </location>
</feature>
<sequence length="605" mass="66999">MIYLEDIIELIEDVPDELQRRGGLIQDWERQASEYKREADKLTARLHNDNTLRDEDKAHIYRKIGEMLDRARDVSEKKYDMAHKCHQLLQALSDRVSDWSYHCKLELEVDAPGTTQGIESNFLNETMMVAAAAVNSRTAGSAAPPSSAPPQPPAFRVPDEKPASRRDRVGSSSMSRESTPMFGVGTGAGERRAEAGGGRAAVYANNSRTRDSSLSSSRSGSVTPYDPQAAAIATSTTTQQQQRKRKRDRERERAARKSECSEVPVLKDPMSSYMRKKKEREREERKLREAHRLASQRQAAAAAAAAQLPPHAADAAAAAARAAASRIALKRGNVHANRERTSQQRVIKPEPLDDGYESQLQQQQPARRAGPGRPPGSRTMKCGMSDADDDDLLKFLQGEMPGGIPPQDIHVAMGLEDENIFDFSTLGKDLGNEIGKIQSDRDPSPPPGNYYGTLNATTKASAPGPSRYNNSSDPRFAPTKADLKRQQVRLTARAEIHAIDLDQKERKRRQKEEEMERGEYGRRESRELSLGDGEYGGGAGEGNEEDSDTNLYCYCNMPSEGEMVGCDGKRCPYGGWFHLACLDMLTAPASDTWYCPVCQSRRKGR</sequence>
<dbReference type="PROSITE" id="PS50016">
    <property type="entry name" value="ZF_PHD_2"/>
    <property type="match status" value="1"/>
</dbReference>
<dbReference type="SUPFAM" id="SSF57903">
    <property type="entry name" value="FYVE/PHD zinc finger"/>
    <property type="match status" value="1"/>
</dbReference>
<comment type="subcellular location">
    <subcellularLocation>
        <location evidence="1 8">Nucleus</location>
    </subcellularLocation>
</comment>
<feature type="region of interest" description="Disordered" evidence="9">
    <location>
        <begin position="501"/>
        <end position="544"/>
    </location>
</feature>
<evidence type="ECO:0000256" key="4">
    <source>
        <dbReference type="ARBA" id="ARBA00022771"/>
    </source>
</evidence>
<keyword evidence="11" id="KW-1185">Reference proteome</keyword>
<feature type="region of interest" description="Disordered" evidence="9">
    <location>
        <begin position="433"/>
        <end position="481"/>
    </location>
</feature>
<proteinExistence type="inferred from homology"/>
<feature type="compositionally biased region" description="Low complexity" evidence="9">
    <location>
        <begin position="361"/>
        <end position="371"/>
    </location>
</feature>
<reference evidence="11" key="1">
    <citation type="journal article" date="2008" name="Nat. Genet.">
        <title>The Pristionchus pacificus genome provides a unique perspective on nematode lifestyle and parasitism.</title>
        <authorList>
            <person name="Dieterich C."/>
            <person name="Clifton S.W."/>
            <person name="Schuster L.N."/>
            <person name="Chinwalla A."/>
            <person name="Delehaunty K."/>
            <person name="Dinkelacker I."/>
            <person name="Fulton L."/>
            <person name="Fulton R."/>
            <person name="Godfrey J."/>
            <person name="Minx P."/>
            <person name="Mitreva M."/>
            <person name="Roeseler W."/>
            <person name="Tian H."/>
            <person name="Witte H."/>
            <person name="Yang S.P."/>
            <person name="Wilson R.K."/>
            <person name="Sommer R.J."/>
        </authorList>
    </citation>
    <scope>NUCLEOTIDE SEQUENCE [LARGE SCALE GENOMIC DNA]</scope>
    <source>
        <strain evidence="11">PS312</strain>
    </source>
</reference>
<keyword evidence="4 8" id="KW-0863">Zinc-finger</keyword>
<feature type="compositionally biased region" description="Basic and acidic residues" evidence="9">
    <location>
        <begin position="280"/>
        <end position="292"/>
    </location>
</feature>
<dbReference type="GO" id="GO:0008270">
    <property type="term" value="F:zinc ion binding"/>
    <property type="evidence" value="ECO:0007669"/>
    <property type="project" value="UniProtKB-KW"/>
</dbReference>
<dbReference type="OrthoDB" id="5411773at2759"/>
<comment type="function">
    <text evidence="8">Component of an histone acetyltransferase complex.</text>
</comment>
<dbReference type="Proteomes" id="UP000005239">
    <property type="component" value="Unassembled WGS sequence"/>
</dbReference>
<dbReference type="InterPro" id="IPR019787">
    <property type="entry name" value="Znf_PHD-finger"/>
</dbReference>
<accession>A0A8R1YGL4</accession>
<dbReference type="Gene3D" id="6.10.140.1740">
    <property type="match status" value="1"/>
</dbReference>
<dbReference type="AlphaFoldDB" id="A0A2A6B9U8"/>
<feature type="region of interest" description="Disordered" evidence="9">
    <location>
        <begin position="333"/>
        <end position="388"/>
    </location>
</feature>
<dbReference type="GO" id="GO:0006325">
    <property type="term" value="P:chromatin organization"/>
    <property type="evidence" value="ECO:0007669"/>
    <property type="project" value="UniProtKB-KW"/>
</dbReference>
<evidence type="ECO:0000256" key="6">
    <source>
        <dbReference type="ARBA" id="ARBA00022853"/>
    </source>
</evidence>
<dbReference type="InterPro" id="IPR028651">
    <property type="entry name" value="ING_fam"/>
</dbReference>
<evidence type="ECO:0000313" key="11">
    <source>
        <dbReference type="Proteomes" id="UP000005239"/>
    </source>
</evidence>
<dbReference type="InterPro" id="IPR024610">
    <property type="entry name" value="ING_N_histone-binding"/>
</dbReference>
<dbReference type="InterPro" id="IPR013083">
    <property type="entry name" value="Znf_RING/FYVE/PHD"/>
</dbReference>
<dbReference type="GO" id="GO:0006355">
    <property type="term" value="P:regulation of DNA-templated transcription"/>
    <property type="evidence" value="ECO:0000318"/>
    <property type="project" value="GO_Central"/>
</dbReference>
<feature type="compositionally biased region" description="Low complexity" evidence="9">
    <location>
        <begin position="229"/>
        <end position="241"/>
    </location>
</feature>
<comment type="domain">
    <text evidence="8">The PHD-type zinc finger mediates the binding to H3K4me3.</text>
</comment>
<dbReference type="Gene3D" id="3.30.40.10">
    <property type="entry name" value="Zinc/RING finger domain, C3HC4 (zinc finger)"/>
    <property type="match status" value="1"/>
</dbReference>
<evidence type="ECO:0000256" key="9">
    <source>
        <dbReference type="SAM" id="MobiDB-lite"/>
    </source>
</evidence>
<feature type="compositionally biased region" description="Basic and acidic residues" evidence="9">
    <location>
        <begin position="249"/>
        <end position="260"/>
    </location>
</feature>
<comment type="similarity">
    <text evidence="2 8">Belongs to the ING family.</text>
</comment>
<keyword evidence="7 8" id="KW-0539">Nucleus</keyword>
<feature type="compositionally biased region" description="Low complexity" evidence="9">
    <location>
        <begin position="212"/>
        <end position="221"/>
    </location>
</feature>
<comment type="subunit">
    <text evidence="8">Component of an histone acetyltransferase complex. Interacts with H3K4me3 and to a lesser extent with H3K4me2.</text>
</comment>
<keyword evidence="6 8" id="KW-0156">Chromatin regulator</keyword>
<accession>A0A2A6B9U8</accession>
<name>A0A2A6B9U8_PRIPA</name>
<protein>
    <recommendedName>
        <fullName evidence="8">Inhibitor of growth protein</fullName>
    </recommendedName>
</protein>
<evidence type="ECO:0000256" key="5">
    <source>
        <dbReference type="ARBA" id="ARBA00022833"/>
    </source>
</evidence>
<dbReference type="InterPro" id="IPR011011">
    <property type="entry name" value="Znf_FYVE_PHD"/>
</dbReference>
<gene>
    <name evidence="10" type="primary">WBGene00110930</name>
</gene>
<feature type="region of interest" description="Disordered" evidence="9">
    <location>
        <begin position="139"/>
        <end position="306"/>
    </location>
</feature>
<keyword evidence="3 8" id="KW-0479">Metal-binding</keyword>
<dbReference type="PANTHER" id="PTHR10333:SF42">
    <property type="entry name" value="INHIBITOR OF GROWTH PROTEIN 5"/>
    <property type="match status" value="1"/>
</dbReference>
<evidence type="ECO:0000256" key="3">
    <source>
        <dbReference type="ARBA" id="ARBA00022723"/>
    </source>
</evidence>
<dbReference type="GO" id="GO:0005634">
    <property type="term" value="C:nucleus"/>
    <property type="evidence" value="ECO:0000318"/>
    <property type="project" value="GO_Central"/>
</dbReference>
<dbReference type="PANTHER" id="PTHR10333">
    <property type="entry name" value="INHIBITOR OF GROWTH PROTEIN"/>
    <property type="match status" value="1"/>
</dbReference>
<dbReference type="EnsemblMetazoa" id="PPA21376.1">
    <property type="protein sequence ID" value="PPA21376.1"/>
    <property type="gene ID" value="WBGene00110930"/>
</dbReference>
<keyword evidence="5 8" id="KW-0862">Zinc</keyword>
<dbReference type="SMART" id="SM01408">
    <property type="entry name" value="ING"/>
    <property type="match status" value="1"/>
</dbReference>
<feature type="compositionally biased region" description="Low complexity" evidence="9">
    <location>
        <begin position="293"/>
        <end position="306"/>
    </location>
</feature>
<feature type="compositionally biased region" description="Basic and acidic residues" evidence="9">
    <location>
        <begin position="336"/>
        <end position="351"/>
    </location>
</feature>
<dbReference type="CDD" id="cd15505">
    <property type="entry name" value="PHD_ING"/>
    <property type="match status" value="1"/>
</dbReference>
<feature type="compositionally biased region" description="Basic and acidic residues" evidence="9">
    <location>
        <begin position="157"/>
        <end position="169"/>
    </location>
</feature>
<organism evidence="10 11">
    <name type="scientific">Pristionchus pacificus</name>
    <name type="common">Parasitic nematode worm</name>
    <dbReference type="NCBI Taxonomy" id="54126"/>
    <lineage>
        <taxon>Eukaryota</taxon>
        <taxon>Metazoa</taxon>
        <taxon>Ecdysozoa</taxon>
        <taxon>Nematoda</taxon>
        <taxon>Chromadorea</taxon>
        <taxon>Rhabditida</taxon>
        <taxon>Rhabditina</taxon>
        <taxon>Diplogasteromorpha</taxon>
        <taxon>Diplogasteroidea</taxon>
        <taxon>Neodiplogasteridae</taxon>
        <taxon>Pristionchus</taxon>
    </lineage>
</organism>